<evidence type="ECO:0000256" key="6">
    <source>
        <dbReference type="ARBA" id="ARBA00022871"/>
    </source>
</evidence>
<keyword evidence="9" id="KW-0804">Transcription</keyword>
<dbReference type="PANTHER" id="PTHR22792">
    <property type="entry name" value="LUPUS LA PROTEIN-RELATED"/>
    <property type="match status" value="1"/>
</dbReference>
<comment type="similarity">
    <text evidence="2">Belongs to the LARP7 family.</text>
</comment>
<dbReference type="InterPro" id="IPR045180">
    <property type="entry name" value="La_dom_prot"/>
</dbReference>
<dbReference type="PRINTS" id="PR00302">
    <property type="entry name" value="LUPUSLA"/>
</dbReference>
<feature type="domain" description="XRRM" evidence="17">
    <location>
        <begin position="543"/>
        <end position="651"/>
    </location>
</feature>
<feature type="compositionally biased region" description="Basic and acidic residues" evidence="14">
    <location>
        <begin position="206"/>
        <end position="235"/>
    </location>
</feature>
<dbReference type="Pfam" id="PF00076">
    <property type="entry name" value="RRM_1"/>
    <property type="match status" value="1"/>
</dbReference>
<evidence type="ECO:0000259" key="17">
    <source>
        <dbReference type="PROSITE" id="PS51939"/>
    </source>
</evidence>
<gene>
    <name evidence="18" type="ORF">Cfor_00404</name>
</gene>
<dbReference type="CDD" id="cd07323">
    <property type="entry name" value="LAM"/>
    <property type="match status" value="1"/>
</dbReference>
<keyword evidence="6" id="KW-0744">Spermatogenesis</keyword>
<dbReference type="InterPro" id="IPR006630">
    <property type="entry name" value="La_HTH"/>
</dbReference>
<dbReference type="GO" id="GO:1990904">
    <property type="term" value="C:ribonucleoprotein complex"/>
    <property type="evidence" value="ECO:0007669"/>
    <property type="project" value="UniProtKB-UniRule"/>
</dbReference>
<feature type="compositionally biased region" description="Basic residues" evidence="14">
    <location>
        <begin position="236"/>
        <end position="246"/>
    </location>
</feature>
<dbReference type="Gene3D" id="1.10.10.10">
    <property type="entry name" value="Winged helix-like DNA-binding domain superfamily/Winged helix DNA-binding domain"/>
    <property type="match status" value="1"/>
</dbReference>
<evidence type="ECO:0000256" key="2">
    <source>
        <dbReference type="ARBA" id="ARBA00008680"/>
    </source>
</evidence>
<keyword evidence="5" id="KW-0221">Differentiation</keyword>
<dbReference type="Gene3D" id="3.30.70.330">
    <property type="match status" value="2"/>
</dbReference>
<feature type="domain" description="RRM" evidence="15">
    <location>
        <begin position="117"/>
        <end position="217"/>
    </location>
</feature>
<comment type="caution">
    <text evidence="18">The sequence shown here is derived from an EMBL/GenBank/DDBJ whole genome shotgun (WGS) entry which is preliminary data.</text>
</comment>
<dbReference type="Proteomes" id="UP000502823">
    <property type="component" value="Unassembled WGS sequence"/>
</dbReference>
<keyword evidence="7 13" id="KW-0694">RNA-binding</keyword>
<accession>A0A6L2Q333</accession>
<reference evidence="19" key="1">
    <citation type="submission" date="2020-01" db="EMBL/GenBank/DDBJ databases">
        <title>Draft genome sequence of the Termite Coptotermes fromosanus.</title>
        <authorList>
            <person name="Itakura S."/>
            <person name="Yosikawa Y."/>
            <person name="Umezawa K."/>
        </authorList>
    </citation>
    <scope>NUCLEOTIDE SEQUENCE [LARGE SCALE GENOMIC DNA]</scope>
</reference>
<dbReference type="InterPro" id="IPR036388">
    <property type="entry name" value="WH-like_DNA-bd_sf"/>
</dbReference>
<dbReference type="PROSITE" id="PS50102">
    <property type="entry name" value="RRM"/>
    <property type="match status" value="1"/>
</dbReference>
<keyword evidence="10" id="KW-0508">mRNA splicing</keyword>
<dbReference type="InParanoid" id="A0A6L2Q333"/>
<evidence type="ECO:0000313" key="18">
    <source>
        <dbReference type="EMBL" id="GFG37155.1"/>
    </source>
</evidence>
<evidence type="ECO:0000313" key="19">
    <source>
        <dbReference type="Proteomes" id="UP000502823"/>
    </source>
</evidence>
<keyword evidence="19" id="KW-1185">Reference proteome</keyword>
<feature type="domain" description="HTH La-type RNA-binding" evidence="16">
    <location>
        <begin position="23"/>
        <end position="112"/>
    </location>
</feature>
<dbReference type="GO" id="GO:0003723">
    <property type="term" value="F:RNA binding"/>
    <property type="evidence" value="ECO:0007669"/>
    <property type="project" value="UniProtKB-UniRule"/>
</dbReference>
<dbReference type="InterPro" id="IPR002344">
    <property type="entry name" value="Lupus_La"/>
</dbReference>
<dbReference type="PROSITE" id="PS50961">
    <property type="entry name" value="HTH_LA"/>
    <property type="match status" value="1"/>
</dbReference>
<dbReference type="PANTHER" id="PTHR22792:SF62">
    <property type="entry name" value="LA-RELATED PROTEIN 7"/>
    <property type="match status" value="1"/>
</dbReference>
<evidence type="ECO:0000256" key="9">
    <source>
        <dbReference type="ARBA" id="ARBA00023163"/>
    </source>
</evidence>
<dbReference type="Pfam" id="PF05383">
    <property type="entry name" value="La"/>
    <property type="match status" value="1"/>
</dbReference>
<evidence type="ECO:0000256" key="4">
    <source>
        <dbReference type="ARBA" id="ARBA00022664"/>
    </source>
</evidence>
<evidence type="ECO:0000256" key="1">
    <source>
        <dbReference type="ARBA" id="ARBA00004642"/>
    </source>
</evidence>
<dbReference type="GO" id="GO:0007283">
    <property type="term" value="P:spermatogenesis"/>
    <property type="evidence" value="ECO:0007669"/>
    <property type="project" value="UniProtKB-KW"/>
</dbReference>
<dbReference type="InterPro" id="IPR036390">
    <property type="entry name" value="WH_DNA-bd_sf"/>
</dbReference>
<evidence type="ECO:0000256" key="3">
    <source>
        <dbReference type="ARBA" id="ARBA00015867"/>
    </source>
</evidence>
<organism evidence="18 19">
    <name type="scientific">Coptotermes formosanus</name>
    <name type="common">Formosan subterranean termite</name>
    <dbReference type="NCBI Taxonomy" id="36987"/>
    <lineage>
        <taxon>Eukaryota</taxon>
        <taxon>Metazoa</taxon>
        <taxon>Ecdysozoa</taxon>
        <taxon>Arthropoda</taxon>
        <taxon>Hexapoda</taxon>
        <taxon>Insecta</taxon>
        <taxon>Pterygota</taxon>
        <taxon>Neoptera</taxon>
        <taxon>Polyneoptera</taxon>
        <taxon>Dictyoptera</taxon>
        <taxon>Blattodea</taxon>
        <taxon>Blattoidea</taxon>
        <taxon>Termitoidae</taxon>
        <taxon>Rhinotermitidae</taxon>
        <taxon>Coptotermes</taxon>
    </lineage>
</organism>
<dbReference type="CDD" id="cd12290">
    <property type="entry name" value="RRM1_LARP7"/>
    <property type="match status" value="1"/>
</dbReference>
<name>A0A6L2Q333_COPFO</name>
<evidence type="ECO:0000259" key="16">
    <source>
        <dbReference type="PROSITE" id="PS50961"/>
    </source>
</evidence>
<dbReference type="AlphaFoldDB" id="A0A6L2Q333"/>
<dbReference type="GO" id="GO:0008380">
    <property type="term" value="P:RNA splicing"/>
    <property type="evidence" value="ECO:0007669"/>
    <property type="project" value="UniProtKB-KW"/>
</dbReference>
<feature type="region of interest" description="Disordered" evidence="14">
    <location>
        <begin position="1"/>
        <end position="21"/>
    </location>
</feature>
<keyword evidence="4" id="KW-0507">mRNA processing</keyword>
<dbReference type="OrthoDB" id="439993at2759"/>
<evidence type="ECO:0000256" key="8">
    <source>
        <dbReference type="ARBA" id="ARBA00023015"/>
    </source>
</evidence>
<dbReference type="SMART" id="SM00360">
    <property type="entry name" value="RRM"/>
    <property type="match status" value="1"/>
</dbReference>
<keyword evidence="11" id="KW-0539">Nucleus</keyword>
<dbReference type="InterPro" id="IPR000504">
    <property type="entry name" value="RRM_dom"/>
</dbReference>
<dbReference type="SMART" id="SM00715">
    <property type="entry name" value="LA"/>
    <property type="match status" value="1"/>
</dbReference>
<dbReference type="SUPFAM" id="SSF46785">
    <property type="entry name" value="Winged helix' DNA-binding domain"/>
    <property type="match status" value="1"/>
</dbReference>
<evidence type="ECO:0000259" key="15">
    <source>
        <dbReference type="PROSITE" id="PS50102"/>
    </source>
</evidence>
<comment type="subcellular location">
    <subcellularLocation>
        <location evidence="1">Nucleus</location>
        <location evidence="1">Nucleoplasm</location>
    </subcellularLocation>
</comment>
<sequence>MEEDNPAVFEDGQGDGASPKKVSYRKRQLYKTIRKQMEFYFSDANLTKDRFLGNLVKEDPHVDLSMFLRFNKIRALTTNVQDITDALRNSELLSLTEDGTKVFRTAPVKEKDNIDDCTIYVEQLPPGAQHDWLREVFSAYGKVAYVSVPKYRATGKIKGFAFVEFDTPEEANKTLEEFGARGCLLSPVFPPEKLCSIATFDHDEVKSKNMPSEYDKGDASEEINKDEDSQSEDKLLRKKKKKKRGKQEHGAEVNTEENEVVETEREKEGDIYLKKCKRKRTEEAEVEQVETALEKGHPQREDDNTSPKRKKRRKTEMSGETELETRHSQPEDDSSPPKKQKRKKTEVSGVEGMEGRRDTAVQSDETDTCLERKKRKRKTVDGEETDISELQQLVSDVYENGEVGKKKKTKSMEWDEKVVDELGTAVEAAEKEAEVVVKKKTRKRQKKHKKEIQDIEASQLKILSKREWKRLRNKYLNVQKNKMKCLKQFLSRNRLNRNSQFHHKDQLQYAYGQNQEEQVVHGDGSSEEKTSVKQDSKDQPRFKFSPGLIVHAVLDEPLVDVRKFKLDVKARHDVEYVDVMMGANEVFLRCSTPAAAEQLVSSVPWKQVEILKGEDESQYWKKMQSDREHKISNNIRVKQRGRDKILRTAERELGKHIRFDD</sequence>
<feature type="compositionally biased region" description="Basic and acidic residues" evidence="14">
    <location>
        <begin position="518"/>
        <end position="539"/>
    </location>
</feature>
<feature type="compositionally biased region" description="Basic and acidic residues" evidence="14">
    <location>
        <begin position="262"/>
        <end position="273"/>
    </location>
</feature>
<dbReference type="InterPro" id="IPR035979">
    <property type="entry name" value="RBD_domain_sf"/>
</dbReference>
<keyword evidence="8" id="KW-0805">Transcription regulation</keyword>
<protein>
    <recommendedName>
        <fullName evidence="3">La-related protein 7</fullName>
    </recommendedName>
    <alternativeName>
        <fullName evidence="12">La ribonucleoprotein domain family member 7</fullName>
    </alternativeName>
</protein>
<dbReference type="InterPro" id="IPR012677">
    <property type="entry name" value="Nucleotide-bd_a/b_plait_sf"/>
</dbReference>
<evidence type="ECO:0000256" key="14">
    <source>
        <dbReference type="SAM" id="MobiDB-lite"/>
    </source>
</evidence>
<dbReference type="InterPro" id="IPR014886">
    <property type="entry name" value="La_xRRM"/>
</dbReference>
<feature type="region of interest" description="Disordered" evidence="14">
    <location>
        <begin position="206"/>
        <end position="384"/>
    </location>
</feature>
<dbReference type="PROSITE" id="PS51939">
    <property type="entry name" value="XRRM"/>
    <property type="match status" value="1"/>
</dbReference>
<evidence type="ECO:0000256" key="7">
    <source>
        <dbReference type="ARBA" id="ARBA00022884"/>
    </source>
</evidence>
<dbReference type="GO" id="GO:0030154">
    <property type="term" value="P:cell differentiation"/>
    <property type="evidence" value="ECO:0007669"/>
    <property type="project" value="UniProtKB-KW"/>
</dbReference>
<evidence type="ECO:0000256" key="13">
    <source>
        <dbReference type="PROSITE-ProRule" id="PRU00332"/>
    </source>
</evidence>
<dbReference type="FunCoup" id="A0A6L2Q333">
    <property type="interactions" value="1410"/>
</dbReference>
<feature type="region of interest" description="Disordered" evidence="14">
    <location>
        <begin position="515"/>
        <end position="539"/>
    </location>
</feature>
<evidence type="ECO:0000256" key="11">
    <source>
        <dbReference type="ARBA" id="ARBA00023242"/>
    </source>
</evidence>
<proteinExistence type="inferred from homology"/>
<dbReference type="GO" id="GO:0006397">
    <property type="term" value="P:mRNA processing"/>
    <property type="evidence" value="ECO:0007669"/>
    <property type="project" value="UniProtKB-KW"/>
</dbReference>
<feature type="compositionally biased region" description="Basic and acidic residues" evidence="14">
    <location>
        <begin position="292"/>
        <end position="306"/>
    </location>
</feature>
<dbReference type="GO" id="GO:0005654">
    <property type="term" value="C:nucleoplasm"/>
    <property type="evidence" value="ECO:0007669"/>
    <property type="project" value="UniProtKB-SubCell"/>
</dbReference>
<evidence type="ECO:0000256" key="12">
    <source>
        <dbReference type="ARBA" id="ARBA00029640"/>
    </source>
</evidence>
<evidence type="ECO:0000256" key="10">
    <source>
        <dbReference type="ARBA" id="ARBA00023187"/>
    </source>
</evidence>
<dbReference type="SUPFAM" id="SSF54928">
    <property type="entry name" value="RNA-binding domain, RBD"/>
    <property type="match status" value="1"/>
</dbReference>
<dbReference type="EMBL" id="BLKM01000679">
    <property type="protein sequence ID" value="GFG37155.1"/>
    <property type="molecule type" value="Genomic_DNA"/>
</dbReference>
<dbReference type="InterPro" id="IPR034887">
    <property type="entry name" value="LARP7_RRM1"/>
</dbReference>
<dbReference type="Pfam" id="PF08777">
    <property type="entry name" value="RRM_3"/>
    <property type="match status" value="1"/>
</dbReference>
<evidence type="ECO:0000256" key="5">
    <source>
        <dbReference type="ARBA" id="ARBA00022782"/>
    </source>
</evidence>